<name>A0A5D2K9G8_GOSTO</name>
<dbReference type="InterPro" id="IPR018108">
    <property type="entry name" value="MCP_transmembrane"/>
</dbReference>
<dbReference type="EMBL" id="CM017629">
    <property type="protein sequence ID" value="TYH63550.1"/>
    <property type="molecule type" value="Genomic_DNA"/>
</dbReference>
<dbReference type="SUPFAM" id="SSF103506">
    <property type="entry name" value="Mitochondrial carrier"/>
    <property type="match status" value="1"/>
</dbReference>
<dbReference type="Gene3D" id="1.50.40.10">
    <property type="entry name" value="Mitochondrial carrier domain"/>
    <property type="match status" value="1"/>
</dbReference>
<evidence type="ECO:0000256" key="1">
    <source>
        <dbReference type="ARBA" id="ARBA00004141"/>
    </source>
</evidence>
<dbReference type="InterPro" id="IPR050391">
    <property type="entry name" value="Mito_Metabolite_Transporter"/>
</dbReference>
<feature type="repeat" description="Solcar" evidence="8">
    <location>
        <begin position="15"/>
        <end position="122"/>
    </location>
</feature>
<evidence type="ECO:0000256" key="3">
    <source>
        <dbReference type="ARBA" id="ARBA00022448"/>
    </source>
</evidence>
<dbReference type="Proteomes" id="UP000322667">
    <property type="component" value="Chromosome D07"/>
</dbReference>
<proteinExistence type="inferred from homology"/>
<keyword evidence="5" id="KW-0677">Repeat</keyword>
<evidence type="ECO:0000256" key="2">
    <source>
        <dbReference type="ARBA" id="ARBA00006375"/>
    </source>
</evidence>
<reference evidence="10 11" key="1">
    <citation type="submission" date="2019-07" db="EMBL/GenBank/DDBJ databases">
        <title>WGS assembly of Gossypium tomentosum.</title>
        <authorList>
            <person name="Chen Z.J."/>
            <person name="Sreedasyam A."/>
            <person name="Ando A."/>
            <person name="Song Q."/>
            <person name="De L."/>
            <person name="Hulse-Kemp A."/>
            <person name="Ding M."/>
            <person name="Ye W."/>
            <person name="Kirkbride R."/>
            <person name="Jenkins J."/>
            <person name="Plott C."/>
            <person name="Lovell J."/>
            <person name="Lin Y.-M."/>
            <person name="Vaughn R."/>
            <person name="Liu B."/>
            <person name="Li W."/>
            <person name="Simpson S."/>
            <person name="Scheffler B."/>
            <person name="Saski C."/>
            <person name="Grover C."/>
            <person name="Hu G."/>
            <person name="Conover J."/>
            <person name="Carlson J."/>
            <person name="Shu S."/>
            <person name="Boston L."/>
            <person name="Williams M."/>
            <person name="Peterson D."/>
            <person name="Mcgee K."/>
            <person name="Jones D."/>
            <person name="Wendel J."/>
            <person name="Stelly D."/>
            <person name="Grimwood J."/>
            <person name="Schmutz J."/>
        </authorList>
    </citation>
    <scope>NUCLEOTIDE SEQUENCE [LARGE SCALE GENOMIC DNA]</scope>
    <source>
        <strain evidence="10">7179.01</strain>
    </source>
</reference>
<sequence>MAHTSIQSVRNIGLKGFIEGGIASIFAGASTHPLDLIKVCMQLQGESLGSSLPYNTRRGLYHCSKCFDLASRFSALCWVSFLFHIIQSEGAAALFSGVSATMLHQKLYSSTHIGPYDIIKIIVQANIYIYINFKHVH</sequence>
<keyword evidence="11" id="KW-1185">Reference proteome</keyword>
<dbReference type="GO" id="GO:0016020">
    <property type="term" value="C:membrane"/>
    <property type="evidence" value="ECO:0007669"/>
    <property type="project" value="UniProtKB-SubCell"/>
</dbReference>
<keyword evidence="4 8" id="KW-0812">Transmembrane</keyword>
<dbReference type="InterPro" id="IPR023395">
    <property type="entry name" value="MCP_dom_sf"/>
</dbReference>
<evidence type="ECO:0000313" key="11">
    <source>
        <dbReference type="Proteomes" id="UP000322667"/>
    </source>
</evidence>
<evidence type="ECO:0000256" key="9">
    <source>
        <dbReference type="RuleBase" id="RU000488"/>
    </source>
</evidence>
<dbReference type="PROSITE" id="PS50920">
    <property type="entry name" value="SOLCAR"/>
    <property type="match status" value="1"/>
</dbReference>
<keyword evidence="3 9" id="KW-0813">Transport</keyword>
<gene>
    <name evidence="10" type="ORF">ES332_D07G200400v1</name>
</gene>
<evidence type="ECO:0000256" key="4">
    <source>
        <dbReference type="ARBA" id="ARBA00022692"/>
    </source>
</evidence>
<keyword evidence="6" id="KW-1133">Transmembrane helix</keyword>
<dbReference type="Pfam" id="PF00153">
    <property type="entry name" value="Mito_carr"/>
    <property type="match status" value="1"/>
</dbReference>
<accession>A0A5D2K9G8</accession>
<protein>
    <submittedName>
        <fullName evidence="10">Uncharacterized protein</fullName>
    </submittedName>
</protein>
<comment type="similarity">
    <text evidence="2 9">Belongs to the mitochondrial carrier (TC 2.A.29) family.</text>
</comment>
<dbReference type="AlphaFoldDB" id="A0A5D2K9G8"/>
<evidence type="ECO:0000256" key="8">
    <source>
        <dbReference type="PROSITE-ProRule" id="PRU00282"/>
    </source>
</evidence>
<comment type="subcellular location">
    <subcellularLocation>
        <location evidence="1">Membrane</location>
        <topology evidence="1">Multi-pass membrane protein</topology>
    </subcellularLocation>
</comment>
<keyword evidence="7 8" id="KW-0472">Membrane</keyword>
<dbReference type="PANTHER" id="PTHR45618">
    <property type="entry name" value="MITOCHONDRIAL DICARBOXYLATE CARRIER-RELATED"/>
    <property type="match status" value="1"/>
</dbReference>
<evidence type="ECO:0000313" key="10">
    <source>
        <dbReference type="EMBL" id="TYH63550.1"/>
    </source>
</evidence>
<evidence type="ECO:0000256" key="7">
    <source>
        <dbReference type="ARBA" id="ARBA00023136"/>
    </source>
</evidence>
<organism evidence="10 11">
    <name type="scientific">Gossypium tomentosum</name>
    <name type="common">Hawaiian cotton</name>
    <name type="synonym">Gossypium sandvicense</name>
    <dbReference type="NCBI Taxonomy" id="34277"/>
    <lineage>
        <taxon>Eukaryota</taxon>
        <taxon>Viridiplantae</taxon>
        <taxon>Streptophyta</taxon>
        <taxon>Embryophyta</taxon>
        <taxon>Tracheophyta</taxon>
        <taxon>Spermatophyta</taxon>
        <taxon>Magnoliopsida</taxon>
        <taxon>eudicotyledons</taxon>
        <taxon>Gunneridae</taxon>
        <taxon>Pentapetalae</taxon>
        <taxon>rosids</taxon>
        <taxon>malvids</taxon>
        <taxon>Malvales</taxon>
        <taxon>Malvaceae</taxon>
        <taxon>Malvoideae</taxon>
        <taxon>Gossypium</taxon>
    </lineage>
</organism>
<evidence type="ECO:0000256" key="5">
    <source>
        <dbReference type="ARBA" id="ARBA00022737"/>
    </source>
</evidence>
<evidence type="ECO:0000256" key="6">
    <source>
        <dbReference type="ARBA" id="ARBA00022989"/>
    </source>
</evidence>